<evidence type="ECO:0000259" key="14">
    <source>
        <dbReference type="Pfam" id="PF00501"/>
    </source>
</evidence>
<dbReference type="PANTHER" id="PTHR43272">
    <property type="entry name" value="LONG-CHAIN-FATTY-ACID--COA LIGASE"/>
    <property type="match status" value="1"/>
</dbReference>
<dbReference type="InterPro" id="IPR020845">
    <property type="entry name" value="AMP-binding_CS"/>
</dbReference>
<evidence type="ECO:0000256" key="12">
    <source>
        <dbReference type="ARBA" id="ARBA00049139"/>
    </source>
</evidence>
<evidence type="ECO:0000256" key="2">
    <source>
        <dbReference type="ARBA" id="ARBA00022598"/>
    </source>
</evidence>
<comment type="similarity">
    <text evidence="1 13">Belongs to the ATP-dependent AMP-binding enzyme family.</text>
</comment>
<dbReference type="Pfam" id="PF00501">
    <property type="entry name" value="AMP-binding"/>
    <property type="match status" value="1"/>
</dbReference>
<keyword evidence="2 13" id="KW-0436">Ligase</keyword>
<comment type="catalytic activity">
    <reaction evidence="6">
        <text>5-hydroxy-(6E,8Z,11Z,14Z)-eicosatetraenoate + ATP + CoA = 5-hydroxy-(6E,8Z,11Z,14Z)-eicosatetraenoyl-CoA + AMP + diphosphate</text>
        <dbReference type="Rhea" id="RHEA:52108"/>
        <dbReference type="ChEBI" id="CHEBI:30616"/>
        <dbReference type="ChEBI" id="CHEBI:33019"/>
        <dbReference type="ChEBI" id="CHEBI:57287"/>
        <dbReference type="ChEBI" id="CHEBI:65341"/>
        <dbReference type="ChEBI" id="CHEBI:136407"/>
        <dbReference type="ChEBI" id="CHEBI:456215"/>
    </reaction>
    <physiologicalReaction direction="left-to-right" evidence="6">
        <dbReference type="Rhea" id="RHEA:52109"/>
    </physiologicalReaction>
</comment>
<dbReference type="GO" id="GO:0047676">
    <property type="term" value="F:arachidonate-CoA ligase activity"/>
    <property type="evidence" value="ECO:0007669"/>
    <property type="project" value="UniProtKB-EC"/>
</dbReference>
<comment type="function">
    <text evidence="13">Catalyzes the conversion of long-chain fatty acids to their active form acyl-CoAs for both synthesis of cellular lipids, and degradation via beta-oxidation.</text>
</comment>
<keyword evidence="5 13" id="KW-0067">ATP-binding</keyword>
<evidence type="ECO:0000256" key="7">
    <source>
        <dbReference type="ARBA" id="ARBA00024484"/>
    </source>
</evidence>
<feature type="domain" description="AMP-dependent synthetase/ligase" evidence="14">
    <location>
        <begin position="112"/>
        <end position="527"/>
    </location>
</feature>
<proteinExistence type="evidence at transcript level"/>
<dbReference type="CDD" id="cd05927">
    <property type="entry name" value="LC-FACS_euk"/>
    <property type="match status" value="1"/>
</dbReference>
<evidence type="ECO:0000256" key="4">
    <source>
        <dbReference type="ARBA" id="ARBA00022832"/>
    </source>
</evidence>
<organism evidence="15">
    <name type="scientific">Ascaris suum</name>
    <name type="common">Pig roundworm</name>
    <name type="synonym">Ascaris lumbricoides</name>
    <dbReference type="NCBI Taxonomy" id="6253"/>
    <lineage>
        <taxon>Eukaryota</taxon>
        <taxon>Metazoa</taxon>
        <taxon>Ecdysozoa</taxon>
        <taxon>Nematoda</taxon>
        <taxon>Chromadorea</taxon>
        <taxon>Rhabditida</taxon>
        <taxon>Spirurina</taxon>
        <taxon>Ascaridomorpha</taxon>
        <taxon>Ascaridoidea</taxon>
        <taxon>Ascarididae</taxon>
        <taxon>Ascaris</taxon>
    </lineage>
</organism>
<evidence type="ECO:0000256" key="11">
    <source>
        <dbReference type="ARBA" id="ARBA00024565"/>
    </source>
</evidence>
<accession>F1KU33</accession>
<evidence type="ECO:0000256" key="1">
    <source>
        <dbReference type="ARBA" id="ARBA00006432"/>
    </source>
</evidence>
<evidence type="ECO:0000256" key="9">
    <source>
        <dbReference type="ARBA" id="ARBA00024532"/>
    </source>
</evidence>
<evidence type="ECO:0000313" key="15">
    <source>
        <dbReference type="EMBL" id="ADY41387.1"/>
    </source>
</evidence>
<comment type="catalytic activity">
    <reaction evidence="9">
        <text>15-hydroxy-(5Z,8Z,11Z,13E)-eicosatetraenoate + ATP + CoA = 15-hydroxy-(5Z,8Z,11Z,13E)-eicosatetraenoyl-CoA + AMP + diphosphate</text>
        <dbReference type="Rhea" id="RHEA:52116"/>
        <dbReference type="ChEBI" id="CHEBI:30616"/>
        <dbReference type="ChEBI" id="CHEBI:33019"/>
        <dbReference type="ChEBI" id="CHEBI:57287"/>
        <dbReference type="ChEBI" id="CHEBI:78832"/>
        <dbReference type="ChEBI" id="CHEBI:136409"/>
        <dbReference type="ChEBI" id="CHEBI:456215"/>
    </reaction>
    <physiologicalReaction direction="left-to-right" evidence="9">
        <dbReference type="Rhea" id="RHEA:52117"/>
    </physiologicalReaction>
</comment>
<dbReference type="InterPro" id="IPR045311">
    <property type="entry name" value="LC-FACS_euk"/>
</dbReference>
<keyword evidence="4 13" id="KW-0276">Fatty acid metabolism</keyword>
<dbReference type="EC" id="6.2.1.3" evidence="13"/>
<evidence type="ECO:0000256" key="10">
    <source>
        <dbReference type="ARBA" id="ARBA00024548"/>
    </source>
</evidence>
<dbReference type="InterPro" id="IPR000873">
    <property type="entry name" value="AMP-dep_synth/lig_dom"/>
</dbReference>
<keyword evidence="13" id="KW-0443">Lipid metabolism</keyword>
<dbReference type="AlphaFoldDB" id="F1KU33"/>
<evidence type="ECO:0000256" key="8">
    <source>
        <dbReference type="ARBA" id="ARBA00024495"/>
    </source>
</evidence>
<dbReference type="PROSITE" id="PS00455">
    <property type="entry name" value="AMP_BINDING"/>
    <property type="match status" value="1"/>
</dbReference>
<dbReference type="GO" id="GO:0005783">
    <property type="term" value="C:endoplasmic reticulum"/>
    <property type="evidence" value="ECO:0007669"/>
    <property type="project" value="TreeGrafter"/>
</dbReference>
<comment type="catalytic activity">
    <reaction evidence="11">
        <text>(E)-hexadec-2-enoate + ATP + CoA = (2E)-hexadecenoyl-CoA + AMP + diphosphate</text>
        <dbReference type="Rhea" id="RHEA:36139"/>
        <dbReference type="ChEBI" id="CHEBI:30616"/>
        <dbReference type="ChEBI" id="CHEBI:33019"/>
        <dbReference type="ChEBI" id="CHEBI:57287"/>
        <dbReference type="ChEBI" id="CHEBI:61526"/>
        <dbReference type="ChEBI" id="CHEBI:72745"/>
        <dbReference type="ChEBI" id="CHEBI:456215"/>
    </reaction>
    <physiologicalReaction direction="left-to-right" evidence="11">
        <dbReference type="Rhea" id="RHEA:36140"/>
    </physiologicalReaction>
</comment>
<evidence type="ECO:0000256" key="6">
    <source>
        <dbReference type="ARBA" id="ARBA00024469"/>
    </source>
</evidence>
<dbReference type="PANTHER" id="PTHR43272:SF107">
    <property type="entry name" value="LONG-CHAIN-FATTY-ACID--COA LIGASE 5"/>
    <property type="match status" value="1"/>
</dbReference>
<comment type="catalytic activity">
    <reaction evidence="10">
        <text>(5Z,8Z,11Z,14Z)-eicosatetraenoate + ATP + CoA = (5Z,8Z,11Z,14Z)-eicosatetraenoyl-CoA + AMP + diphosphate</text>
        <dbReference type="Rhea" id="RHEA:19713"/>
        <dbReference type="ChEBI" id="CHEBI:30616"/>
        <dbReference type="ChEBI" id="CHEBI:32395"/>
        <dbReference type="ChEBI" id="CHEBI:33019"/>
        <dbReference type="ChEBI" id="CHEBI:57287"/>
        <dbReference type="ChEBI" id="CHEBI:57368"/>
        <dbReference type="ChEBI" id="CHEBI:456215"/>
        <dbReference type="EC" id="6.2.1.15"/>
    </reaction>
    <physiologicalReaction direction="left-to-right" evidence="10">
        <dbReference type="Rhea" id="RHEA:19714"/>
    </physiologicalReaction>
</comment>
<reference evidence="15" key="1">
    <citation type="journal article" date="2011" name="Genome Res.">
        <title>Deep small RNA sequencing from the nematode Ascaris reveals conservation, functional diversification, and novel developmental profiles.</title>
        <authorList>
            <person name="Wang J."/>
            <person name="Czech B."/>
            <person name="Crunk A."/>
            <person name="Wallace A."/>
            <person name="Mitreva M."/>
            <person name="Hannon G.J."/>
            <person name="Davis R.E."/>
        </authorList>
    </citation>
    <scope>NUCLEOTIDE SEQUENCE</scope>
</reference>
<dbReference type="Gene3D" id="3.40.50.12780">
    <property type="entry name" value="N-terminal domain of ligase-like"/>
    <property type="match status" value="1"/>
</dbReference>
<dbReference type="GO" id="GO:0016020">
    <property type="term" value="C:membrane"/>
    <property type="evidence" value="ECO:0007669"/>
    <property type="project" value="TreeGrafter"/>
</dbReference>
<comment type="catalytic activity">
    <reaction evidence="8">
        <text>12-hydroxy-(5Z,8Z,10E,14Z)-eicosatetraenoate + ATP + CoA = 12-hydroxy-(5Z,8Z,10E,14Z)-eicosatetraenoyl-CoA + AMP + diphosphate</text>
        <dbReference type="Rhea" id="RHEA:52112"/>
        <dbReference type="ChEBI" id="CHEBI:30616"/>
        <dbReference type="ChEBI" id="CHEBI:33019"/>
        <dbReference type="ChEBI" id="CHEBI:57287"/>
        <dbReference type="ChEBI" id="CHEBI:90718"/>
        <dbReference type="ChEBI" id="CHEBI:136408"/>
        <dbReference type="ChEBI" id="CHEBI:456215"/>
    </reaction>
    <physiologicalReaction direction="left-to-right" evidence="8">
        <dbReference type="Rhea" id="RHEA:52113"/>
    </physiologicalReaction>
</comment>
<evidence type="ECO:0000256" key="5">
    <source>
        <dbReference type="ARBA" id="ARBA00022840"/>
    </source>
</evidence>
<comment type="catalytic activity">
    <reaction evidence="7">
        <text>a long-chain fatty acid + ATP + CoA = a long-chain fatty acyl-CoA + AMP + diphosphate</text>
        <dbReference type="Rhea" id="RHEA:15421"/>
        <dbReference type="ChEBI" id="CHEBI:30616"/>
        <dbReference type="ChEBI" id="CHEBI:33019"/>
        <dbReference type="ChEBI" id="CHEBI:57287"/>
        <dbReference type="ChEBI" id="CHEBI:57560"/>
        <dbReference type="ChEBI" id="CHEBI:83139"/>
        <dbReference type="ChEBI" id="CHEBI:456215"/>
        <dbReference type="EC" id="6.2.1.3"/>
    </reaction>
    <physiologicalReaction direction="left-to-right" evidence="7">
        <dbReference type="Rhea" id="RHEA:15422"/>
    </physiologicalReaction>
</comment>
<keyword evidence="3 13" id="KW-0547">Nucleotide-binding</keyword>
<comment type="catalytic activity">
    <reaction evidence="12">
        <text>hexadecanoate + ATP + CoA = hexadecanoyl-CoA + AMP + diphosphate</text>
        <dbReference type="Rhea" id="RHEA:30751"/>
        <dbReference type="ChEBI" id="CHEBI:7896"/>
        <dbReference type="ChEBI" id="CHEBI:30616"/>
        <dbReference type="ChEBI" id="CHEBI:33019"/>
        <dbReference type="ChEBI" id="CHEBI:57287"/>
        <dbReference type="ChEBI" id="CHEBI:57379"/>
        <dbReference type="ChEBI" id="CHEBI:456215"/>
    </reaction>
    <physiologicalReaction direction="left-to-right" evidence="12">
        <dbReference type="Rhea" id="RHEA:30752"/>
    </physiologicalReaction>
</comment>
<protein>
    <recommendedName>
        <fullName evidence="13">Long-chain-fatty-acid--CoA ligase</fullName>
        <ecNumber evidence="13">6.2.1.3</ecNumber>
    </recommendedName>
</protein>
<dbReference type="InterPro" id="IPR042099">
    <property type="entry name" value="ANL_N_sf"/>
</dbReference>
<dbReference type="GO" id="GO:0005524">
    <property type="term" value="F:ATP binding"/>
    <property type="evidence" value="ECO:0007669"/>
    <property type="project" value="UniProtKB-KW"/>
</dbReference>
<dbReference type="SUPFAM" id="SSF56801">
    <property type="entry name" value="Acetyl-CoA synthetase-like"/>
    <property type="match status" value="1"/>
</dbReference>
<dbReference type="EMBL" id="JI165889">
    <property type="protein sequence ID" value="ADY41387.1"/>
    <property type="molecule type" value="mRNA"/>
</dbReference>
<evidence type="ECO:0000256" key="3">
    <source>
        <dbReference type="ARBA" id="ARBA00022741"/>
    </source>
</evidence>
<sequence>MHCCQDTTMTFDEFGNTAALTVAAAVSIGAAGYYWSRAKPTPNVAAIVDLRAQTRTLPDGSRVASCQKGDALLPRYYDDVRTISDAVRRGMRESPDGRMLGYRKKLPDGTAPYHWLSYKEVIDRSVDIAYGLREIGVEPGQKTFIGILAKNRPEWIICEHAAYNNNNVLVPLYETLGPNAATYIINHTEMETVIVDEEVKAENVLGRRDECRSIKTIIIMESFSKALREHSERAGMKVYSLAEIEAKGHSATDRLSLQLPSADDLCTIAYTSGTTGRPKGVMLTHGNVIACVTGLHYIKHASFAKDASLRKDDLQDVMFSFLPLAHMFERLMETAAFMVGMRVGYYGGNIKTVVDDIKELKPTVLPLVPRVLNRIYDKVMAEVNKCFFTKMVFNMALSMKLSYVKSGIIRNDTLVDRLFFKAIRDTIGGRVNLIITGSAPAAANVLDFTRATMGCVVLEGYGQTECVAECALGVEADFSTGCVGIPVPCNAIKLVDVPELGYCAKDMSLYMMGEVCVRGYNVFKGYYKDEAMTKETLEPDGWLHTGDIGRWTPVGTLQIIDRKKNIFKLSQGEYVAPEKIEAVYCRSKYVAQVFVYGESLRTCVIGVVVPEEEALKELAENMHLQNRSFPELCRDRVVKKVILADMVDVGKQEGLCSFEQVKDVYVCPEPFSIENDLLTPTLKSKRVKLKQRFASQLSQMYASLQ</sequence>
<name>F1KU33_ASCSU</name>
<evidence type="ECO:0000256" key="13">
    <source>
        <dbReference type="RuleBase" id="RU369030"/>
    </source>
</evidence>